<evidence type="ECO:0000313" key="3">
    <source>
        <dbReference type="EMBL" id="KDR68402.1"/>
    </source>
</evidence>
<keyword evidence="2" id="KW-0472">Membrane</keyword>
<dbReference type="EMBL" id="KL142408">
    <property type="protein sequence ID" value="KDR68402.1"/>
    <property type="molecule type" value="Genomic_DNA"/>
</dbReference>
<name>A0A067SEJ3_GALM3</name>
<keyword evidence="2" id="KW-1133">Transmembrane helix</keyword>
<evidence type="ECO:0000256" key="1">
    <source>
        <dbReference type="SAM" id="MobiDB-lite"/>
    </source>
</evidence>
<feature type="transmembrane region" description="Helical" evidence="2">
    <location>
        <begin position="203"/>
        <end position="220"/>
    </location>
</feature>
<evidence type="ECO:0000313" key="4">
    <source>
        <dbReference type="Proteomes" id="UP000027222"/>
    </source>
</evidence>
<evidence type="ECO:0000256" key="2">
    <source>
        <dbReference type="SAM" id="Phobius"/>
    </source>
</evidence>
<keyword evidence="2" id="KW-0812">Transmembrane</keyword>
<proteinExistence type="predicted"/>
<protein>
    <submittedName>
        <fullName evidence="3">Uncharacterized protein</fullName>
    </submittedName>
</protein>
<accession>A0A067SEJ3</accession>
<organism evidence="3 4">
    <name type="scientific">Galerina marginata (strain CBS 339.88)</name>
    <dbReference type="NCBI Taxonomy" id="685588"/>
    <lineage>
        <taxon>Eukaryota</taxon>
        <taxon>Fungi</taxon>
        <taxon>Dikarya</taxon>
        <taxon>Basidiomycota</taxon>
        <taxon>Agaricomycotina</taxon>
        <taxon>Agaricomycetes</taxon>
        <taxon>Agaricomycetidae</taxon>
        <taxon>Agaricales</taxon>
        <taxon>Agaricineae</taxon>
        <taxon>Strophariaceae</taxon>
        <taxon>Galerina</taxon>
    </lineage>
</organism>
<gene>
    <name evidence="3" type="ORF">GALMADRAFT_257091</name>
</gene>
<feature type="compositionally biased region" description="Low complexity" evidence="1">
    <location>
        <begin position="90"/>
        <end position="102"/>
    </location>
</feature>
<feature type="region of interest" description="Disordered" evidence="1">
    <location>
        <begin position="60"/>
        <end position="105"/>
    </location>
</feature>
<dbReference type="OrthoDB" id="1431247at2759"/>
<dbReference type="HOGENOM" id="CLU_903281_0_0_1"/>
<dbReference type="Proteomes" id="UP000027222">
    <property type="component" value="Unassembled WGS sequence"/>
</dbReference>
<reference evidence="4" key="1">
    <citation type="journal article" date="2014" name="Proc. Natl. Acad. Sci. U.S.A.">
        <title>Extensive sampling of basidiomycete genomes demonstrates inadequacy of the white-rot/brown-rot paradigm for wood decay fungi.</title>
        <authorList>
            <person name="Riley R."/>
            <person name="Salamov A.A."/>
            <person name="Brown D.W."/>
            <person name="Nagy L.G."/>
            <person name="Floudas D."/>
            <person name="Held B.W."/>
            <person name="Levasseur A."/>
            <person name="Lombard V."/>
            <person name="Morin E."/>
            <person name="Otillar R."/>
            <person name="Lindquist E.A."/>
            <person name="Sun H."/>
            <person name="LaButti K.M."/>
            <person name="Schmutz J."/>
            <person name="Jabbour D."/>
            <person name="Luo H."/>
            <person name="Baker S.E."/>
            <person name="Pisabarro A.G."/>
            <person name="Walton J.D."/>
            <person name="Blanchette R.A."/>
            <person name="Henrissat B."/>
            <person name="Martin F."/>
            <person name="Cullen D."/>
            <person name="Hibbett D.S."/>
            <person name="Grigoriev I.V."/>
        </authorList>
    </citation>
    <scope>NUCLEOTIDE SEQUENCE [LARGE SCALE GENOMIC DNA]</scope>
    <source>
        <strain evidence="4">CBS 339.88</strain>
    </source>
</reference>
<sequence>MSYSPTTHILTASLELPGVKREHLRVSLGTAYFNRVRYVSVVAESWPVFSAEYVLGAGAEEGGAEGEGGKAESGRDKEKENIEGEGRSKTPASTTTTPAPLARKGSDPWLQGIQELNMPKSPAAAASSSSSSSPLKGVSRVVNPNLRERRFGVMRRVIQVPESTTVRLVVLPLLPFSLFHLFFPRVVLLLFSPPSFRLLDREFLIGLAFFFFFCTPNLSLPCQCKPVPTSIFVRFFTTVRLIGVLQQLQLQWQPQPSTSTSTATATSTSDNQPRLQIRPKINNLNFHNSLFNPRLIYHPHSSTTSWPL</sequence>
<feature type="compositionally biased region" description="Basic and acidic residues" evidence="1">
    <location>
        <begin position="67"/>
        <end position="88"/>
    </location>
</feature>
<dbReference type="AlphaFoldDB" id="A0A067SEJ3"/>
<dbReference type="STRING" id="685588.A0A067SEJ3"/>
<feature type="transmembrane region" description="Helical" evidence="2">
    <location>
        <begin position="168"/>
        <end position="191"/>
    </location>
</feature>
<keyword evidence="4" id="KW-1185">Reference proteome</keyword>